<name>A0ABD2WIB5_9HYME</name>
<keyword evidence="2" id="KW-1185">Reference proteome</keyword>
<dbReference type="EMBL" id="JBJJXI010000101">
    <property type="protein sequence ID" value="KAL3392813.1"/>
    <property type="molecule type" value="Genomic_DNA"/>
</dbReference>
<evidence type="ECO:0000313" key="2">
    <source>
        <dbReference type="Proteomes" id="UP001627154"/>
    </source>
</evidence>
<gene>
    <name evidence="1" type="ORF">TKK_012529</name>
</gene>
<dbReference type="Proteomes" id="UP001627154">
    <property type="component" value="Unassembled WGS sequence"/>
</dbReference>
<reference evidence="1 2" key="1">
    <citation type="journal article" date="2024" name="bioRxiv">
        <title>A reference genome for Trichogramma kaykai: A tiny desert-dwelling parasitoid wasp with competing sex-ratio distorters.</title>
        <authorList>
            <person name="Culotta J."/>
            <person name="Lindsey A.R."/>
        </authorList>
    </citation>
    <scope>NUCLEOTIDE SEQUENCE [LARGE SCALE GENOMIC DNA]</scope>
    <source>
        <strain evidence="1 2">KSX58</strain>
    </source>
</reference>
<evidence type="ECO:0008006" key="3">
    <source>
        <dbReference type="Google" id="ProtNLM"/>
    </source>
</evidence>
<protein>
    <recommendedName>
        <fullName evidence="3">F-box domain-containing protein</fullName>
    </recommendedName>
</protein>
<evidence type="ECO:0000313" key="1">
    <source>
        <dbReference type="EMBL" id="KAL3392813.1"/>
    </source>
</evidence>
<dbReference type="Gene3D" id="3.40.1000.30">
    <property type="match status" value="1"/>
</dbReference>
<comment type="caution">
    <text evidence="1">The sequence shown here is derived from an EMBL/GenBank/DDBJ whole genome shotgun (WGS) entry which is preliminary data.</text>
</comment>
<sequence>MEKPSFAEDSKLSYLSPNLAEAVSKLNENADKNDYLFAFFITIMSENGYRVASLYNPITGKWNEERIHIPLLRDYKLPGINAYKIDFILYHTKEVTCSIIAIILGDWMLINLVPKGTSTRCKTRTMSIQVPKYVNLFNRDLGIYWHLKELSMRFKNELFAHVHSEMIMELGVASPCLQGLPQEIKAHIVKNLDRKSRENLENCSTEFS</sequence>
<dbReference type="AlphaFoldDB" id="A0ABD2WIB5"/>
<proteinExistence type="predicted"/>
<organism evidence="1 2">
    <name type="scientific">Trichogramma kaykai</name>
    <dbReference type="NCBI Taxonomy" id="54128"/>
    <lineage>
        <taxon>Eukaryota</taxon>
        <taxon>Metazoa</taxon>
        <taxon>Ecdysozoa</taxon>
        <taxon>Arthropoda</taxon>
        <taxon>Hexapoda</taxon>
        <taxon>Insecta</taxon>
        <taxon>Pterygota</taxon>
        <taxon>Neoptera</taxon>
        <taxon>Endopterygota</taxon>
        <taxon>Hymenoptera</taxon>
        <taxon>Apocrita</taxon>
        <taxon>Proctotrupomorpha</taxon>
        <taxon>Chalcidoidea</taxon>
        <taxon>Trichogrammatidae</taxon>
        <taxon>Trichogramma</taxon>
    </lineage>
</organism>
<accession>A0ABD2WIB5</accession>